<organism evidence="1 2">
    <name type="scientific">Araneus ventricosus</name>
    <name type="common">Orbweaver spider</name>
    <name type="synonym">Epeira ventricosa</name>
    <dbReference type="NCBI Taxonomy" id="182803"/>
    <lineage>
        <taxon>Eukaryota</taxon>
        <taxon>Metazoa</taxon>
        <taxon>Ecdysozoa</taxon>
        <taxon>Arthropoda</taxon>
        <taxon>Chelicerata</taxon>
        <taxon>Arachnida</taxon>
        <taxon>Araneae</taxon>
        <taxon>Araneomorphae</taxon>
        <taxon>Entelegynae</taxon>
        <taxon>Araneoidea</taxon>
        <taxon>Araneidae</taxon>
        <taxon>Araneus</taxon>
    </lineage>
</organism>
<name>A0A4Y2AKH4_ARAVE</name>
<gene>
    <name evidence="1" type="ORF">AVEN_18234_1</name>
</gene>
<protein>
    <submittedName>
        <fullName evidence="1">Uncharacterized protein</fullName>
    </submittedName>
</protein>
<accession>A0A4Y2AKH4</accession>
<proteinExistence type="predicted"/>
<sequence length="104" mass="11904">MVCCVFRGKKLRLENCIAVFQFCRPSVDYILFGTDTKCCPYTFFGLRAIPVDADADVIPLSYSKQSVYLSDIQMDVQPSPFPLFQLLQVRELSKCPEGRYSVFE</sequence>
<evidence type="ECO:0000313" key="2">
    <source>
        <dbReference type="Proteomes" id="UP000499080"/>
    </source>
</evidence>
<dbReference type="AlphaFoldDB" id="A0A4Y2AKH4"/>
<dbReference type="Proteomes" id="UP000499080">
    <property type="component" value="Unassembled WGS sequence"/>
</dbReference>
<keyword evidence="2" id="KW-1185">Reference proteome</keyword>
<reference evidence="1 2" key="1">
    <citation type="journal article" date="2019" name="Sci. Rep.">
        <title>Orb-weaving spider Araneus ventricosus genome elucidates the spidroin gene catalogue.</title>
        <authorList>
            <person name="Kono N."/>
            <person name="Nakamura H."/>
            <person name="Ohtoshi R."/>
            <person name="Moran D.A.P."/>
            <person name="Shinohara A."/>
            <person name="Yoshida Y."/>
            <person name="Fujiwara M."/>
            <person name="Mori M."/>
            <person name="Tomita M."/>
            <person name="Arakawa K."/>
        </authorList>
    </citation>
    <scope>NUCLEOTIDE SEQUENCE [LARGE SCALE GENOMIC DNA]</scope>
</reference>
<comment type="caution">
    <text evidence="1">The sequence shown here is derived from an EMBL/GenBank/DDBJ whole genome shotgun (WGS) entry which is preliminary data.</text>
</comment>
<dbReference type="EMBL" id="BGPR01000019">
    <property type="protein sequence ID" value="GBL79705.1"/>
    <property type="molecule type" value="Genomic_DNA"/>
</dbReference>
<evidence type="ECO:0000313" key="1">
    <source>
        <dbReference type="EMBL" id="GBL79705.1"/>
    </source>
</evidence>